<dbReference type="Proteomes" id="UP001293718">
    <property type="component" value="Unassembled WGS sequence"/>
</dbReference>
<evidence type="ECO:0000313" key="1">
    <source>
        <dbReference type="EMBL" id="MDZ5459263.1"/>
    </source>
</evidence>
<sequence>MPYDSIAPGVGFAPGLIPLGNTTAPMLEHTAGRDRITNLVDAMRGDIPRSERREMADGCLDAPHIIPAGSVTRYLDKSGLIGIRFSWRDQLDCGALAWLIKIERVSAGRRDGSFPCWWDTWEAWAIHAAQHYPRELAGVAVA</sequence>
<evidence type="ECO:0000313" key="2">
    <source>
        <dbReference type="Proteomes" id="UP001293718"/>
    </source>
</evidence>
<organism evidence="1 2">
    <name type="scientific">Azohydromonas lata</name>
    <dbReference type="NCBI Taxonomy" id="45677"/>
    <lineage>
        <taxon>Bacteria</taxon>
        <taxon>Pseudomonadati</taxon>
        <taxon>Pseudomonadota</taxon>
        <taxon>Betaproteobacteria</taxon>
        <taxon>Burkholderiales</taxon>
        <taxon>Sphaerotilaceae</taxon>
        <taxon>Azohydromonas</taxon>
    </lineage>
</organism>
<protein>
    <submittedName>
        <fullName evidence="1">Uncharacterized protein</fullName>
    </submittedName>
</protein>
<name>A0ABU5IK34_9BURK</name>
<dbReference type="RefSeq" id="WP_322467048.1">
    <property type="nucleotide sequence ID" value="NZ_JAXOJX010000041.1"/>
</dbReference>
<keyword evidence="2" id="KW-1185">Reference proteome</keyword>
<dbReference type="EMBL" id="JAXOJX010000041">
    <property type="protein sequence ID" value="MDZ5459263.1"/>
    <property type="molecule type" value="Genomic_DNA"/>
</dbReference>
<reference evidence="1 2" key="1">
    <citation type="submission" date="2023-11" db="EMBL/GenBank/DDBJ databases">
        <title>Draft genome of Azohydromonas lata strain H1 (DSM1123), a polyhydroxyalkanoate producer.</title>
        <authorList>
            <person name="Traversa D."/>
            <person name="D'Addabbo P."/>
            <person name="Pazzani C."/>
            <person name="Manzari C."/>
            <person name="Chiara M."/>
            <person name="Scrascia M."/>
        </authorList>
    </citation>
    <scope>NUCLEOTIDE SEQUENCE [LARGE SCALE GENOMIC DNA]</scope>
    <source>
        <strain evidence="1 2">H1</strain>
    </source>
</reference>
<comment type="caution">
    <text evidence="1">The sequence shown here is derived from an EMBL/GenBank/DDBJ whole genome shotgun (WGS) entry which is preliminary data.</text>
</comment>
<gene>
    <name evidence="1" type="ORF">SM757_22045</name>
</gene>
<proteinExistence type="predicted"/>
<accession>A0ABU5IK34</accession>